<dbReference type="Proteomes" id="UP000828251">
    <property type="component" value="Unassembled WGS sequence"/>
</dbReference>
<accession>A0A9D3ZLV8</accession>
<evidence type="ECO:0000313" key="3">
    <source>
        <dbReference type="Proteomes" id="UP000828251"/>
    </source>
</evidence>
<evidence type="ECO:0000256" key="1">
    <source>
        <dbReference type="SAM" id="MobiDB-lite"/>
    </source>
</evidence>
<name>A0A9D3ZLV8_9ROSI</name>
<evidence type="ECO:0000313" key="2">
    <source>
        <dbReference type="EMBL" id="KAH1046742.1"/>
    </source>
</evidence>
<reference evidence="2 3" key="1">
    <citation type="journal article" date="2021" name="Plant Biotechnol. J.">
        <title>Multi-omics assisted identification of the key and species-specific regulatory components of drought-tolerant mechanisms in Gossypium stocksii.</title>
        <authorList>
            <person name="Yu D."/>
            <person name="Ke L."/>
            <person name="Zhang D."/>
            <person name="Wu Y."/>
            <person name="Sun Y."/>
            <person name="Mei J."/>
            <person name="Sun J."/>
            <person name="Sun Y."/>
        </authorList>
    </citation>
    <scope>NUCLEOTIDE SEQUENCE [LARGE SCALE GENOMIC DNA]</scope>
    <source>
        <strain evidence="3">cv. E1</strain>
        <tissue evidence="2">Leaf</tissue>
    </source>
</reference>
<dbReference type="EMBL" id="JAIQCV010000011">
    <property type="protein sequence ID" value="KAH1046742.1"/>
    <property type="molecule type" value="Genomic_DNA"/>
</dbReference>
<feature type="region of interest" description="Disordered" evidence="1">
    <location>
        <begin position="22"/>
        <end position="45"/>
    </location>
</feature>
<sequence length="62" mass="7493">MVKEREFQNESVKEMSIVEKESGFEKEFEKKTSEKEESQQEKVSEVPFDKLQLQYLSDNRKF</sequence>
<gene>
    <name evidence="2" type="ORF">J1N35_037526</name>
</gene>
<proteinExistence type="predicted"/>
<comment type="caution">
    <text evidence="2">The sequence shown here is derived from an EMBL/GenBank/DDBJ whole genome shotgun (WGS) entry which is preliminary data.</text>
</comment>
<keyword evidence="3" id="KW-1185">Reference proteome</keyword>
<protein>
    <submittedName>
        <fullName evidence="2">Uncharacterized protein</fullName>
    </submittedName>
</protein>
<organism evidence="2 3">
    <name type="scientific">Gossypium stocksii</name>
    <dbReference type="NCBI Taxonomy" id="47602"/>
    <lineage>
        <taxon>Eukaryota</taxon>
        <taxon>Viridiplantae</taxon>
        <taxon>Streptophyta</taxon>
        <taxon>Embryophyta</taxon>
        <taxon>Tracheophyta</taxon>
        <taxon>Spermatophyta</taxon>
        <taxon>Magnoliopsida</taxon>
        <taxon>eudicotyledons</taxon>
        <taxon>Gunneridae</taxon>
        <taxon>Pentapetalae</taxon>
        <taxon>rosids</taxon>
        <taxon>malvids</taxon>
        <taxon>Malvales</taxon>
        <taxon>Malvaceae</taxon>
        <taxon>Malvoideae</taxon>
        <taxon>Gossypium</taxon>
    </lineage>
</organism>
<dbReference type="AlphaFoldDB" id="A0A9D3ZLV8"/>